<dbReference type="KEGG" id="kfv:AS188_11405"/>
<evidence type="ECO:0000313" key="2">
    <source>
        <dbReference type="Proteomes" id="UP000057181"/>
    </source>
</evidence>
<dbReference type="Proteomes" id="UP000057181">
    <property type="component" value="Chromosome"/>
</dbReference>
<reference evidence="1 2" key="1">
    <citation type="submission" date="2015-11" db="EMBL/GenBank/DDBJ databases">
        <title>Complete Genome Sequence of Kocuria flava strain HO-9041.</title>
        <authorList>
            <person name="Zhou M."/>
            <person name="Dai J."/>
        </authorList>
    </citation>
    <scope>NUCLEOTIDE SEQUENCE [LARGE SCALE GENOMIC DNA]</scope>
    <source>
        <strain evidence="1 2">HO-9041</strain>
    </source>
</reference>
<dbReference type="STRING" id="446860.AS188_11405"/>
<organism evidence="1 2">
    <name type="scientific">Kocuria flava</name>
    <dbReference type="NCBI Taxonomy" id="446860"/>
    <lineage>
        <taxon>Bacteria</taxon>
        <taxon>Bacillati</taxon>
        <taxon>Actinomycetota</taxon>
        <taxon>Actinomycetes</taxon>
        <taxon>Micrococcales</taxon>
        <taxon>Micrococcaceae</taxon>
        <taxon>Kocuria</taxon>
    </lineage>
</organism>
<evidence type="ECO:0000313" key="1">
    <source>
        <dbReference type="EMBL" id="ALU40259.1"/>
    </source>
</evidence>
<dbReference type="AlphaFoldDB" id="A0A0U3GM10"/>
<protein>
    <recommendedName>
        <fullName evidence="3">UspA domain-containing protein</fullName>
    </recommendedName>
</protein>
<dbReference type="EMBL" id="CP013254">
    <property type="protein sequence ID" value="ALU40259.1"/>
    <property type="molecule type" value="Genomic_DNA"/>
</dbReference>
<accession>A0A0U3GM10</accession>
<evidence type="ECO:0008006" key="3">
    <source>
        <dbReference type="Google" id="ProtNLM"/>
    </source>
</evidence>
<sequence>MTALAPSPCRPVAAVVTDGPEAVAVARRAARIAAEEGRPLVLLVPVLRAAAAQDAVRTRQARRAAHREAEAVAARVRPVLEATGIPATTRAVWHRRCPFRRARQARAIALAHAAHAAGAAVVVTPAAVPLPTVRYGAGTVLVAGPEDRPLTVHRPAPPRGPDRL</sequence>
<gene>
    <name evidence="1" type="ORF">AS188_11405</name>
</gene>
<proteinExistence type="predicted"/>
<dbReference type="RefSeq" id="WP_058858960.1">
    <property type="nucleotide sequence ID" value="NZ_BJZR01000043.1"/>
</dbReference>
<name>A0A0U3GM10_9MICC</name>